<proteinExistence type="predicted"/>
<dbReference type="PROSITE" id="PS50176">
    <property type="entry name" value="ARM_REPEAT"/>
    <property type="match status" value="1"/>
</dbReference>
<protein>
    <submittedName>
        <fullName evidence="4">Uncharacterized protein</fullName>
    </submittedName>
</protein>
<dbReference type="AlphaFoldDB" id="F2ULR7"/>
<feature type="compositionally biased region" description="Pro residues" evidence="3">
    <location>
        <begin position="326"/>
        <end position="336"/>
    </location>
</feature>
<dbReference type="InParanoid" id="F2ULR7"/>
<feature type="compositionally biased region" description="Polar residues" evidence="3">
    <location>
        <begin position="55"/>
        <end position="71"/>
    </location>
</feature>
<sequence length="350" mass="38190">MHRATRGDWRSTSEDEDRDASSRPHAGHVQADHRFARGHHRHDQRHRQRRYNPRWYTQSRQSGGSSKSDTPIQDTLAAMRQAEADADVQQDGCKSLGSIAYHCNNIHTHTLIVREGGIEAVVRAMRRHADNASVQYFGCSVLQTLAINSKDERMMSFRQRQRSSSSDNANRDAAATAGARDGASAADPRQAIRNRLLEQGAVALVVTAMVRHQHNVGIHRAACAVLKGLTIVRNTFRIMVDASAIEAVVGAMSRFVGDTDVQCSGCAVLRNLAAEAYRRRASDEQHTSSARDKGDQHGAGDDDDDDSNDSNDSNDSSDSNDEDAALPPPPAAPPPTTAAVTRALKPSDAW</sequence>
<feature type="region of interest" description="Disordered" evidence="3">
    <location>
        <begin position="280"/>
        <end position="350"/>
    </location>
</feature>
<evidence type="ECO:0000256" key="2">
    <source>
        <dbReference type="PROSITE-ProRule" id="PRU00259"/>
    </source>
</evidence>
<dbReference type="RefSeq" id="XP_004989742.1">
    <property type="nucleotide sequence ID" value="XM_004989685.1"/>
</dbReference>
<evidence type="ECO:0000256" key="3">
    <source>
        <dbReference type="SAM" id="MobiDB-lite"/>
    </source>
</evidence>
<feature type="region of interest" description="Disordered" evidence="3">
    <location>
        <begin position="1"/>
        <end position="71"/>
    </location>
</feature>
<dbReference type="Proteomes" id="UP000007799">
    <property type="component" value="Unassembled WGS sequence"/>
</dbReference>
<name>F2ULR7_SALR5</name>
<organism evidence="5">
    <name type="scientific">Salpingoeca rosetta (strain ATCC 50818 / BSB-021)</name>
    <dbReference type="NCBI Taxonomy" id="946362"/>
    <lineage>
        <taxon>Eukaryota</taxon>
        <taxon>Choanoflagellata</taxon>
        <taxon>Craspedida</taxon>
        <taxon>Salpingoecidae</taxon>
        <taxon>Salpingoeca</taxon>
    </lineage>
</organism>
<dbReference type="InterPro" id="IPR016024">
    <property type="entry name" value="ARM-type_fold"/>
</dbReference>
<dbReference type="SMART" id="SM00185">
    <property type="entry name" value="ARM"/>
    <property type="match status" value="3"/>
</dbReference>
<gene>
    <name evidence="4" type="ORF">PTSG_12817</name>
</gene>
<dbReference type="InterPro" id="IPR000225">
    <property type="entry name" value="Armadillo"/>
</dbReference>
<dbReference type="OrthoDB" id="449062at2759"/>
<evidence type="ECO:0000313" key="4">
    <source>
        <dbReference type="EMBL" id="EGD78066.1"/>
    </source>
</evidence>
<evidence type="ECO:0000256" key="1">
    <source>
        <dbReference type="ARBA" id="ARBA00022737"/>
    </source>
</evidence>
<reference evidence="4" key="1">
    <citation type="submission" date="2009-08" db="EMBL/GenBank/DDBJ databases">
        <title>Annotation of Salpingoeca rosetta.</title>
        <authorList>
            <consortium name="The Broad Institute Genome Sequencing Platform"/>
            <person name="Russ C."/>
            <person name="Cuomo C."/>
            <person name="Burger G."/>
            <person name="Gray M.W."/>
            <person name="Holland P.W.H."/>
            <person name="King N."/>
            <person name="Lang F.B.F."/>
            <person name="Roger A.J."/>
            <person name="Ruiz-Trillo I."/>
            <person name="Young S.K."/>
            <person name="Zeng Q."/>
            <person name="Gargeya S."/>
            <person name="Alvarado L."/>
            <person name="Berlin A."/>
            <person name="Chapman S.B."/>
            <person name="Chen Z."/>
            <person name="Freedman E."/>
            <person name="Gellesch M."/>
            <person name="Goldberg J."/>
            <person name="Griggs A."/>
            <person name="Gujja S."/>
            <person name="Heilman E."/>
            <person name="Heiman D."/>
            <person name="Howarth C."/>
            <person name="Mehta T."/>
            <person name="Neiman D."/>
            <person name="Pearson M."/>
            <person name="Roberts A."/>
            <person name="Saif S."/>
            <person name="Shea T."/>
            <person name="Shenoy N."/>
            <person name="Sisk P."/>
            <person name="Stolte C."/>
            <person name="Sykes S."/>
            <person name="White J."/>
            <person name="Yandava C."/>
            <person name="Haas B."/>
            <person name="Nusbaum C."/>
            <person name="Birren B."/>
        </authorList>
    </citation>
    <scope>NUCLEOTIDE SEQUENCE [LARGE SCALE GENOMIC DNA]</scope>
    <source>
        <strain evidence="4">ATCC 50818</strain>
    </source>
</reference>
<feature type="compositionally biased region" description="Basic and acidic residues" evidence="3">
    <location>
        <begin position="1"/>
        <end position="13"/>
    </location>
</feature>
<dbReference type="EMBL" id="GL832981">
    <property type="protein sequence ID" value="EGD78066.1"/>
    <property type="molecule type" value="Genomic_DNA"/>
</dbReference>
<dbReference type="InterPro" id="IPR011989">
    <property type="entry name" value="ARM-like"/>
</dbReference>
<evidence type="ECO:0000313" key="5">
    <source>
        <dbReference type="Proteomes" id="UP000007799"/>
    </source>
</evidence>
<dbReference type="OMA" id="DKGDQHG"/>
<feature type="compositionally biased region" description="Low complexity" evidence="3">
    <location>
        <begin position="162"/>
        <end position="186"/>
    </location>
</feature>
<dbReference type="SUPFAM" id="SSF48371">
    <property type="entry name" value="ARM repeat"/>
    <property type="match status" value="1"/>
</dbReference>
<feature type="compositionally biased region" description="Basic and acidic residues" evidence="3">
    <location>
        <begin position="280"/>
        <end position="300"/>
    </location>
</feature>
<feature type="region of interest" description="Disordered" evidence="3">
    <location>
        <begin position="156"/>
        <end position="186"/>
    </location>
</feature>
<dbReference type="KEGG" id="sre:PTSG_12817"/>
<accession>F2ULR7</accession>
<feature type="compositionally biased region" description="Basic residues" evidence="3">
    <location>
        <begin position="36"/>
        <end position="52"/>
    </location>
</feature>
<dbReference type="Gene3D" id="1.25.10.10">
    <property type="entry name" value="Leucine-rich Repeat Variant"/>
    <property type="match status" value="2"/>
</dbReference>
<keyword evidence="1" id="KW-0677">Repeat</keyword>
<dbReference type="PANTHER" id="PTHR22895">
    <property type="entry name" value="ARMADILLO REPEAT-CONTAINING PROTEIN 6"/>
    <property type="match status" value="1"/>
</dbReference>
<dbReference type="GeneID" id="16070294"/>
<feature type="repeat" description="ARM" evidence="2">
    <location>
        <begin position="116"/>
        <end position="155"/>
    </location>
</feature>
<dbReference type="PANTHER" id="PTHR22895:SF0">
    <property type="entry name" value="ARMADILLO REPEAT-CONTAINING PROTEIN 6"/>
    <property type="match status" value="1"/>
</dbReference>
<keyword evidence="5" id="KW-1185">Reference proteome</keyword>